<name>A0A3R9MQD0_STRCR</name>
<dbReference type="AlphaFoldDB" id="A0A3R9MQD0"/>
<dbReference type="RefSeq" id="WP_185761012.1">
    <property type="nucleotide sequence ID" value="NZ_RJPO01000001.1"/>
</dbReference>
<feature type="transmembrane region" description="Helical" evidence="1">
    <location>
        <begin position="26"/>
        <end position="46"/>
    </location>
</feature>
<organism evidence="2 3">
    <name type="scientific">Streptococcus cristatus</name>
    <dbReference type="NCBI Taxonomy" id="45634"/>
    <lineage>
        <taxon>Bacteria</taxon>
        <taxon>Bacillati</taxon>
        <taxon>Bacillota</taxon>
        <taxon>Bacilli</taxon>
        <taxon>Lactobacillales</taxon>
        <taxon>Streptococcaceae</taxon>
        <taxon>Streptococcus</taxon>
    </lineage>
</organism>
<sequence length="269" mass="30513">MMNMNQSQVQFDVLVKRDHERPRKGLLLTGIIAFAVLGLIVGLFFGHSVGVMNVTKHLYPILRPRTDTGVSKRDVADKFINPEETDFSWDIADLTELKFGIFDEPDLGTSIEDVLDKHGKALKGSFQRDRINLEWGELDKDRQEDEDFDYHTVRKINLTFRKAGDSYYLQDISYSGDSQKAKMNPMTSDYYDKLKVGDPKTGKDGISYKEVLKGHAISSLSMSADKAYKTHEIATKMTIRFTTSSSDDYKLVFIKQADGNFLLAKKGDD</sequence>
<keyword evidence="1" id="KW-0812">Transmembrane</keyword>
<comment type="caution">
    <text evidence="2">The sequence shown here is derived from an EMBL/GenBank/DDBJ whole genome shotgun (WGS) entry which is preliminary data.</text>
</comment>
<dbReference type="Proteomes" id="UP000277890">
    <property type="component" value="Unassembled WGS sequence"/>
</dbReference>
<dbReference type="EMBL" id="RJPQ01000001">
    <property type="protein sequence ID" value="RSJ87986.1"/>
    <property type="molecule type" value="Genomic_DNA"/>
</dbReference>
<protein>
    <submittedName>
        <fullName evidence="2">Uncharacterized protein</fullName>
    </submittedName>
</protein>
<evidence type="ECO:0000256" key="1">
    <source>
        <dbReference type="SAM" id="Phobius"/>
    </source>
</evidence>
<evidence type="ECO:0000313" key="2">
    <source>
        <dbReference type="EMBL" id="RSJ87986.1"/>
    </source>
</evidence>
<proteinExistence type="predicted"/>
<reference evidence="2 3" key="1">
    <citation type="submission" date="2018-11" db="EMBL/GenBank/DDBJ databases">
        <title>Species Designations Belie Phenotypic and Genotypic Heterogeneity in Oral Streptococci.</title>
        <authorList>
            <person name="Velsko I."/>
        </authorList>
    </citation>
    <scope>NUCLEOTIDE SEQUENCE [LARGE SCALE GENOMIC DNA]</scope>
    <source>
        <strain evidence="2 3">A54</strain>
    </source>
</reference>
<accession>A0A3R9MQD0</accession>
<evidence type="ECO:0000313" key="3">
    <source>
        <dbReference type="Proteomes" id="UP000277890"/>
    </source>
</evidence>
<gene>
    <name evidence="2" type="ORF">D8794_01165</name>
</gene>
<keyword evidence="1" id="KW-1133">Transmembrane helix</keyword>
<keyword evidence="1" id="KW-0472">Membrane</keyword>